<dbReference type="EMBL" id="RAZM01000056">
    <property type="protein sequence ID" value="RLT79275.1"/>
    <property type="molecule type" value="Genomic_DNA"/>
</dbReference>
<comment type="caution">
    <text evidence="6">The sequence shown here is derived from an EMBL/GenBank/DDBJ whole genome shotgun (WGS) entry which is preliminary data.</text>
</comment>
<name>A0A3L8A502_9BACE</name>
<dbReference type="RefSeq" id="WP_121766806.1">
    <property type="nucleotide sequence ID" value="NZ_RAZM01000056.1"/>
</dbReference>
<evidence type="ECO:0000256" key="2">
    <source>
        <dbReference type="ARBA" id="ARBA00022679"/>
    </source>
</evidence>
<dbReference type="GO" id="GO:0004674">
    <property type="term" value="F:protein serine/threonine kinase activity"/>
    <property type="evidence" value="ECO:0007669"/>
    <property type="project" value="TreeGrafter"/>
</dbReference>
<dbReference type="Pfam" id="PF13657">
    <property type="entry name" value="Couple_hipA"/>
    <property type="match status" value="1"/>
</dbReference>
<reference evidence="6 7" key="1">
    <citation type="submission" date="2018-09" db="EMBL/GenBank/DDBJ databases">
        <title>Murine metabolic-syndrome-specific gut microbial biobank.</title>
        <authorList>
            <person name="Liu C."/>
        </authorList>
    </citation>
    <scope>NUCLEOTIDE SEQUENCE [LARGE SCALE GENOMIC DNA]</scope>
    <source>
        <strain evidence="6 7">0.1X-D8-26</strain>
    </source>
</reference>
<dbReference type="Proteomes" id="UP000267159">
    <property type="component" value="Unassembled WGS sequence"/>
</dbReference>
<evidence type="ECO:0000259" key="5">
    <source>
        <dbReference type="Pfam" id="PF13657"/>
    </source>
</evidence>
<sequence length="375" mass="42799">MKLINKLTVTYHEQTVGELTMTPDNRLCAFQYDKEWLANGFSISPLELPLKPDLFIAQPEPFWGNFGIFEDSLPDGYGRYLLNRLLKKQGVNDMDLTPIQRLSIIGCSGMGALCYIPETYIGGEKSLPDLDDLQQMALDVLSEKSDKDEDILYFNSGNSGGCRPKCLFHDTEGSWLVKFRHTYDPKDMGLMEYRYNEIARQCGINVPDFKLLDNKYFATKRFDIEAGERIHIATAGALLNESILQPRLDYKTLLHLTGFLTQDPLQVDEMFRRMVFNILTDNKDDHAKNFSFIYKKNKWHLAPAYDLTLCSGYNGEHATSVNNHGKPTIEDMLLVGESIRIPKKKGLSIIRQVADQCDEILSKDYKDAISNVRKP</sequence>
<organism evidence="6 7">
    <name type="scientific">Bacteroides acidifaciens</name>
    <dbReference type="NCBI Taxonomy" id="85831"/>
    <lineage>
        <taxon>Bacteria</taxon>
        <taxon>Pseudomonadati</taxon>
        <taxon>Bacteroidota</taxon>
        <taxon>Bacteroidia</taxon>
        <taxon>Bacteroidales</taxon>
        <taxon>Bacteroidaceae</taxon>
        <taxon>Bacteroides</taxon>
    </lineage>
</organism>
<dbReference type="AlphaFoldDB" id="A0A3L8A502"/>
<dbReference type="InterPro" id="IPR052028">
    <property type="entry name" value="HipA_Ser/Thr_kinase"/>
</dbReference>
<keyword evidence="3" id="KW-0418">Kinase</keyword>
<dbReference type="Gene3D" id="1.10.1070.20">
    <property type="match status" value="1"/>
</dbReference>
<dbReference type="InterPro" id="IPR012893">
    <property type="entry name" value="HipA-like_C"/>
</dbReference>
<accession>A0A3L8A502</accession>
<keyword evidence="2" id="KW-0808">Transferase</keyword>
<feature type="domain" description="HipA-like C-terminal" evidence="4">
    <location>
        <begin position="159"/>
        <end position="358"/>
    </location>
</feature>
<proteinExistence type="inferred from homology"/>
<dbReference type="PANTHER" id="PTHR37419:SF8">
    <property type="entry name" value="TOXIN YJJJ"/>
    <property type="match status" value="1"/>
</dbReference>
<gene>
    <name evidence="6" type="ORF">D7Y07_14650</name>
</gene>
<dbReference type="InterPro" id="IPR017508">
    <property type="entry name" value="HipA_N1"/>
</dbReference>
<evidence type="ECO:0000259" key="4">
    <source>
        <dbReference type="Pfam" id="PF07804"/>
    </source>
</evidence>
<evidence type="ECO:0000313" key="6">
    <source>
        <dbReference type="EMBL" id="RLT79275.1"/>
    </source>
</evidence>
<feature type="domain" description="HipA N-terminal subdomain 1" evidence="5">
    <location>
        <begin position="7"/>
        <end position="115"/>
    </location>
</feature>
<evidence type="ECO:0000256" key="1">
    <source>
        <dbReference type="ARBA" id="ARBA00010164"/>
    </source>
</evidence>
<dbReference type="STRING" id="1235814.GCA_000613385_02771"/>
<protein>
    <submittedName>
        <fullName evidence="6">Type II toxin-antitoxin system HipA family toxin</fullName>
    </submittedName>
</protein>
<dbReference type="Pfam" id="PF07804">
    <property type="entry name" value="HipA_C"/>
    <property type="match status" value="1"/>
</dbReference>
<dbReference type="GO" id="GO:0005829">
    <property type="term" value="C:cytosol"/>
    <property type="evidence" value="ECO:0007669"/>
    <property type="project" value="TreeGrafter"/>
</dbReference>
<evidence type="ECO:0000256" key="3">
    <source>
        <dbReference type="ARBA" id="ARBA00022777"/>
    </source>
</evidence>
<evidence type="ECO:0000313" key="7">
    <source>
        <dbReference type="Proteomes" id="UP000267159"/>
    </source>
</evidence>
<dbReference type="PANTHER" id="PTHR37419">
    <property type="entry name" value="SERINE/THREONINE-PROTEIN KINASE TOXIN HIPA"/>
    <property type="match status" value="1"/>
</dbReference>
<comment type="similarity">
    <text evidence="1">Belongs to the HipA Ser/Thr kinase family.</text>
</comment>